<name>A0A840N7J6_9BRAD</name>
<gene>
    <name evidence="2" type="ORF">HNQ36_004546</name>
</gene>
<feature type="compositionally biased region" description="Basic and acidic residues" evidence="1">
    <location>
        <begin position="1"/>
        <end position="31"/>
    </location>
</feature>
<evidence type="ECO:0000256" key="1">
    <source>
        <dbReference type="SAM" id="MobiDB-lite"/>
    </source>
</evidence>
<dbReference type="RefSeq" id="WP_184088933.1">
    <property type="nucleotide sequence ID" value="NZ_JACHIJ010000007.1"/>
</dbReference>
<feature type="region of interest" description="Disordered" evidence="1">
    <location>
        <begin position="1"/>
        <end position="58"/>
    </location>
</feature>
<proteinExistence type="predicted"/>
<organism evidence="2 3">
    <name type="scientific">Afipia massiliensis</name>
    <dbReference type="NCBI Taxonomy" id="211460"/>
    <lineage>
        <taxon>Bacteria</taxon>
        <taxon>Pseudomonadati</taxon>
        <taxon>Pseudomonadota</taxon>
        <taxon>Alphaproteobacteria</taxon>
        <taxon>Hyphomicrobiales</taxon>
        <taxon>Nitrobacteraceae</taxon>
        <taxon>Afipia</taxon>
    </lineage>
</organism>
<dbReference type="EMBL" id="JACHIJ010000007">
    <property type="protein sequence ID" value="MBB5054544.1"/>
    <property type="molecule type" value="Genomic_DNA"/>
</dbReference>
<comment type="caution">
    <text evidence="2">The sequence shown here is derived from an EMBL/GenBank/DDBJ whole genome shotgun (WGS) entry which is preliminary data.</text>
</comment>
<accession>A0A840N7J6</accession>
<reference evidence="2 3" key="1">
    <citation type="submission" date="2020-08" db="EMBL/GenBank/DDBJ databases">
        <title>Genomic Encyclopedia of Type Strains, Phase IV (KMG-IV): sequencing the most valuable type-strain genomes for metagenomic binning, comparative biology and taxonomic classification.</title>
        <authorList>
            <person name="Goeker M."/>
        </authorList>
    </citation>
    <scope>NUCLEOTIDE SEQUENCE [LARGE SCALE GENOMIC DNA]</scope>
    <source>
        <strain evidence="2 3">DSM 17498</strain>
    </source>
</reference>
<evidence type="ECO:0000313" key="2">
    <source>
        <dbReference type="EMBL" id="MBB5054544.1"/>
    </source>
</evidence>
<dbReference type="AlphaFoldDB" id="A0A840N7J6"/>
<protein>
    <submittedName>
        <fullName evidence="2">Uncharacterized protein</fullName>
    </submittedName>
</protein>
<dbReference type="Proteomes" id="UP000521227">
    <property type="component" value="Unassembled WGS sequence"/>
</dbReference>
<evidence type="ECO:0000313" key="3">
    <source>
        <dbReference type="Proteomes" id="UP000521227"/>
    </source>
</evidence>
<sequence length="58" mass="6472">MAEADTKPKNDNKPKDPEKKKLDDALEKGLEESFPGSDPVNVTQPAPSKHDQDIKRKD</sequence>
<feature type="compositionally biased region" description="Basic and acidic residues" evidence="1">
    <location>
        <begin position="48"/>
        <end position="58"/>
    </location>
</feature>